<reference evidence="1 2" key="1">
    <citation type="journal article" date="2016" name="Nat. Commun.">
        <title>Thousands of microbial genomes shed light on interconnected biogeochemical processes in an aquifer system.</title>
        <authorList>
            <person name="Anantharaman K."/>
            <person name="Brown C.T."/>
            <person name="Hug L.A."/>
            <person name="Sharon I."/>
            <person name="Castelle C.J."/>
            <person name="Probst A.J."/>
            <person name="Thomas B.C."/>
            <person name="Singh A."/>
            <person name="Wilkins M.J."/>
            <person name="Karaoz U."/>
            <person name="Brodie E.L."/>
            <person name="Williams K.H."/>
            <person name="Hubbard S.S."/>
            <person name="Banfield J.F."/>
        </authorList>
    </citation>
    <scope>NUCLEOTIDE SEQUENCE [LARGE SCALE GENOMIC DNA]</scope>
</reference>
<accession>A0A1F7X1H7</accession>
<dbReference type="EMBL" id="MGFP01000040">
    <property type="protein sequence ID" value="OGM08763.1"/>
    <property type="molecule type" value="Genomic_DNA"/>
</dbReference>
<comment type="caution">
    <text evidence="1">The sequence shown here is derived from an EMBL/GenBank/DDBJ whole genome shotgun (WGS) entry which is preliminary data.</text>
</comment>
<gene>
    <name evidence="1" type="ORF">A2159_03390</name>
</gene>
<name>A0A1F7X1H7_9BACT</name>
<proteinExistence type="predicted"/>
<organism evidence="1 2">
    <name type="scientific">Candidatus Woesebacteria bacterium RBG_13_34_9</name>
    <dbReference type="NCBI Taxonomy" id="1802477"/>
    <lineage>
        <taxon>Bacteria</taxon>
        <taxon>Candidatus Woeseibacteriota</taxon>
    </lineage>
</organism>
<dbReference type="AlphaFoldDB" id="A0A1F7X1H7"/>
<evidence type="ECO:0000313" key="2">
    <source>
        <dbReference type="Proteomes" id="UP000179219"/>
    </source>
</evidence>
<sequence length="100" mass="11351">MSKKEGLLEQLINRFNESRVSLLKNPGELCPSCSTVLELKEIGREYLGRWETYGSGYAGASTFKSGEPDQYRFEIRLQVACPQCNFRGRISTQIESKPVE</sequence>
<evidence type="ECO:0000313" key="1">
    <source>
        <dbReference type="EMBL" id="OGM08763.1"/>
    </source>
</evidence>
<dbReference type="Proteomes" id="UP000179219">
    <property type="component" value="Unassembled WGS sequence"/>
</dbReference>
<protein>
    <submittedName>
        <fullName evidence="1">Uncharacterized protein</fullName>
    </submittedName>
</protein>